<keyword evidence="2" id="KW-0456">Lyase</keyword>
<keyword evidence="1" id="KW-0479">Metal-binding</keyword>
<dbReference type="Proteomes" id="UP000268051">
    <property type="component" value="Unassembled WGS sequence"/>
</dbReference>
<comment type="caution">
    <text evidence="2">The sequence shown here is derived from an EMBL/GenBank/DDBJ whole genome shotgun (WGS) entry which is preliminary data.</text>
</comment>
<gene>
    <name evidence="2" type="ORF">EB837_18170</name>
</gene>
<dbReference type="InterPro" id="IPR040442">
    <property type="entry name" value="Pyrv_kinase-like_dom_sf"/>
</dbReference>
<evidence type="ECO:0000313" key="2">
    <source>
        <dbReference type="EMBL" id="ROU11590.1"/>
    </source>
</evidence>
<dbReference type="SUPFAM" id="SSF51621">
    <property type="entry name" value="Phosphoenolpyruvate/pyruvate domain"/>
    <property type="match status" value="1"/>
</dbReference>
<sequence length="258" mass="27895">MNFTQLHHQSAPLLIANVWDVPSALAAQRAGYQALGTSSAAIADMLGYPDGEGMSFAELRYIVGRIRAATTLPLSVDIESGYAESVGDIVDNVLQLSALGVAGINLEDSHVRDGRRELLDAEHFAKRLQGIREGLATHRVSLFLNVRTDPFLLSMPEALSVTLSRVSLYASHGADGLFVPCVHHPEDIAALVRQTALPLNVMAVPGLADFATLSELGVRRISMGNAVHSALQTQLNRLLLSLRHQRSFAGVFDDESHR</sequence>
<dbReference type="Pfam" id="PF13714">
    <property type="entry name" value="PEP_mutase"/>
    <property type="match status" value="1"/>
</dbReference>
<accession>A0A3N2RVT6</accession>
<dbReference type="AlphaFoldDB" id="A0A3N2RVT6"/>
<dbReference type="InterPro" id="IPR039556">
    <property type="entry name" value="ICL/PEPM"/>
</dbReference>
<organism evidence="2 3">
    <name type="scientific">Kluyvera ascorbata</name>
    <dbReference type="NCBI Taxonomy" id="51288"/>
    <lineage>
        <taxon>Bacteria</taxon>
        <taxon>Pseudomonadati</taxon>
        <taxon>Pseudomonadota</taxon>
        <taxon>Gammaproteobacteria</taxon>
        <taxon>Enterobacterales</taxon>
        <taxon>Enterobacteriaceae</taxon>
        <taxon>Kluyvera</taxon>
    </lineage>
</organism>
<dbReference type="GO" id="GO:0016829">
    <property type="term" value="F:lyase activity"/>
    <property type="evidence" value="ECO:0007669"/>
    <property type="project" value="UniProtKB-KW"/>
</dbReference>
<dbReference type="GO" id="GO:0046872">
    <property type="term" value="F:metal ion binding"/>
    <property type="evidence" value="ECO:0007669"/>
    <property type="project" value="UniProtKB-KW"/>
</dbReference>
<protein>
    <submittedName>
        <fullName evidence="2">Isocitrate lyase/phosphoenolpyruvate mutase family protein</fullName>
    </submittedName>
</protein>
<dbReference type="CDD" id="cd00377">
    <property type="entry name" value="ICL_PEPM"/>
    <property type="match status" value="1"/>
</dbReference>
<proteinExistence type="predicted"/>
<reference evidence="2 3" key="1">
    <citation type="submission" date="2018-10" db="EMBL/GenBank/DDBJ databases">
        <title>Horizontal transference of carbapenem resistance between Klebsiella pneumoniae and Kluyvera ascorbata during abdominal infection: a case report.</title>
        <authorList>
            <person name="Raro O.H.F."/>
            <person name="Lima-Morales D."/>
            <person name="Barth A.L."/>
            <person name="Paim T.G.S."/>
            <person name="Mott M.P."/>
            <person name="Riche C.V.W."/>
            <person name="Teixeira U.F."/>
            <person name="Waechter F."/>
            <person name="Dias C.A.G."/>
        </authorList>
    </citation>
    <scope>NUCLEOTIDE SEQUENCE [LARGE SCALE GENOMIC DNA]</scope>
    <source>
        <strain evidence="2 3">OT2</strain>
    </source>
</reference>
<dbReference type="RefSeq" id="WP_123652146.1">
    <property type="nucleotide sequence ID" value="NZ_RHFN01000022.1"/>
</dbReference>
<dbReference type="PANTHER" id="PTHR42905">
    <property type="entry name" value="PHOSPHOENOLPYRUVATE CARBOXYLASE"/>
    <property type="match status" value="1"/>
</dbReference>
<evidence type="ECO:0000256" key="1">
    <source>
        <dbReference type="ARBA" id="ARBA00022723"/>
    </source>
</evidence>
<dbReference type="InterPro" id="IPR015813">
    <property type="entry name" value="Pyrv/PenolPyrv_kinase-like_dom"/>
</dbReference>
<dbReference type="Gene3D" id="3.20.20.60">
    <property type="entry name" value="Phosphoenolpyruvate-binding domains"/>
    <property type="match status" value="1"/>
</dbReference>
<dbReference type="PANTHER" id="PTHR42905:SF16">
    <property type="entry name" value="CARBOXYPHOSPHONOENOLPYRUVATE PHOSPHONOMUTASE-LIKE PROTEIN (AFU_ORTHOLOGUE AFUA_5G07230)"/>
    <property type="match status" value="1"/>
</dbReference>
<dbReference type="EMBL" id="RHFN01000022">
    <property type="protein sequence ID" value="ROU11590.1"/>
    <property type="molecule type" value="Genomic_DNA"/>
</dbReference>
<dbReference type="OrthoDB" id="9780430at2"/>
<name>A0A3N2RVT6_9ENTR</name>
<evidence type="ECO:0000313" key="3">
    <source>
        <dbReference type="Proteomes" id="UP000268051"/>
    </source>
</evidence>
<keyword evidence="2" id="KW-0670">Pyruvate</keyword>